<keyword evidence="3" id="KW-0067">ATP-binding</keyword>
<evidence type="ECO:0000256" key="3">
    <source>
        <dbReference type="ARBA" id="ARBA00022840"/>
    </source>
</evidence>
<dbReference type="InterPro" id="IPR002078">
    <property type="entry name" value="Sigma_54_int"/>
</dbReference>
<name>A0ABV4TS13_9GAMM</name>
<feature type="domain" description="Sigma-54 factor interaction" evidence="7">
    <location>
        <begin position="154"/>
        <end position="378"/>
    </location>
</feature>
<evidence type="ECO:0000256" key="2">
    <source>
        <dbReference type="ARBA" id="ARBA00022741"/>
    </source>
</evidence>
<keyword evidence="4" id="KW-0805">Transcription regulation</keyword>
<dbReference type="Gene3D" id="1.10.8.60">
    <property type="match status" value="1"/>
</dbReference>
<keyword evidence="5" id="KW-0804">Transcription</keyword>
<evidence type="ECO:0000259" key="7">
    <source>
        <dbReference type="PROSITE" id="PS50045"/>
    </source>
</evidence>
<keyword evidence="2" id="KW-0547">Nucleotide-binding</keyword>
<dbReference type="Pfam" id="PF00072">
    <property type="entry name" value="Response_reg"/>
    <property type="match status" value="1"/>
</dbReference>
<dbReference type="Proteomes" id="UP001575181">
    <property type="component" value="Unassembled WGS sequence"/>
</dbReference>
<accession>A0ABV4TS13</accession>
<dbReference type="Pfam" id="PF25601">
    <property type="entry name" value="AAA_lid_14"/>
    <property type="match status" value="1"/>
</dbReference>
<dbReference type="PROSITE" id="PS00688">
    <property type="entry name" value="SIGMA54_INTERACT_3"/>
    <property type="match status" value="1"/>
</dbReference>
<keyword evidence="10" id="KW-1185">Reference proteome</keyword>
<dbReference type="CDD" id="cd00009">
    <property type="entry name" value="AAA"/>
    <property type="match status" value="1"/>
</dbReference>
<proteinExistence type="predicted"/>
<dbReference type="Pfam" id="PF02954">
    <property type="entry name" value="HTH_8"/>
    <property type="match status" value="1"/>
</dbReference>
<dbReference type="Gene3D" id="3.40.50.300">
    <property type="entry name" value="P-loop containing nucleotide triphosphate hydrolases"/>
    <property type="match status" value="1"/>
</dbReference>
<protein>
    <submittedName>
        <fullName evidence="9">Sigma-54-dependent transcriptional regulator</fullName>
    </submittedName>
</protein>
<evidence type="ECO:0000259" key="8">
    <source>
        <dbReference type="PROSITE" id="PS50110"/>
    </source>
</evidence>
<dbReference type="Gene3D" id="3.40.50.2300">
    <property type="match status" value="1"/>
</dbReference>
<dbReference type="InterPro" id="IPR009057">
    <property type="entry name" value="Homeodomain-like_sf"/>
</dbReference>
<feature type="modified residue" description="4-aspartylphosphate" evidence="6">
    <location>
        <position position="66"/>
    </location>
</feature>
<dbReference type="SMART" id="SM00382">
    <property type="entry name" value="AAA"/>
    <property type="match status" value="1"/>
</dbReference>
<dbReference type="Gene3D" id="1.10.10.60">
    <property type="entry name" value="Homeodomain-like"/>
    <property type="match status" value="1"/>
</dbReference>
<evidence type="ECO:0000313" key="9">
    <source>
        <dbReference type="EMBL" id="MFA9459263.1"/>
    </source>
</evidence>
<feature type="domain" description="Response regulatory" evidence="8">
    <location>
        <begin position="16"/>
        <end position="132"/>
    </location>
</feature>
<dbReference type="EMBL" id="JBGUAW010000001">
    <property type="protein sequence ID" value="MFA9459263.1"/>
    <property type="molecule type" value="Genomic_DNA"/>
</dbReference>
<dbReference type="Pfam" id="PF00158">
    <property type="entry name" value="Sigma54_activat"/>
    <property type="match status" value="1"/>
</dbReference>
<evidence type="ECO:0000256" key="4">
    <source>
        <dbReference type="ARBA" id="ARBA00023015"/>
    </source>
</evidence>
<dbReference type="SUPFAM" id="SSF52540">
    <property type="entry name" value="P-loop containing nucleoside triphosphate hydrolases"/>
    <property type="match status" value="1"/>
</dbReference>
<evidence type="ECO:0000256" key="1">
    <source>
        <dbReference type="ARBA" id="ARBA00022553"/>
    </source>
</evidence>
<dbReference type="InterPro" id="IPR027417">
    <property type="entry name" value="P-loop_NTPase"/>
</dbReference>
<dbReference type="SUPFAM" id="SSF46689">
    <property type="entry name" value="Homeodomain-like"/>
    <property type="match status" value="1"/>
</dbReference>
<dbReference type="SMART" id="SM00448">
    <property type="entry name" value="REC"/>
    <property type="match status" value="1"/>
</dbReference>
<dbReference type="InterPro" id="IPR003593">
    <property type="entry name" value="AAA+_ATPase"/>
</dbReference>
<dbReference type="InterPro" id="IPR025944">
    <property type="entry name" value="Sigma_54_int_dom_CS"/>
</dbReference>
<sequence length="477" mass="52090">MNDALEPTAAPQPAPSVLVVDDEEEIRGVLAESLEEEGFAVEVADGAEAADTRMRRSPPPDLVLLDIWMPGTDGMALLRGWVRRAPLPCPVIIMSGHSSIESAVEATRLGAYDYLEKPLSLEKLLLTVEHAVEATRLRRENRALREQRGSGPVLEGESGNMRQLRERIERLAGSPGAVLVAGEPGSGKEAAARLLHERSARSGPLVAINSAAIAADSMEEQLFGVEAPEGPVRAGRFEEADGGVLFLDEVADMHMDVQARLIRVLQEQQFIRVGGAQPVRVDVRVVAATNRDLDACVRAGTFRSDLYYRLNVLPLRIPPLREHPDDIPHLVAHFMNERGAREGLRPRSLTGEALEALQEYPWPGNVRELQNVVERILILSEADPVGIREVRTALGGGAAQPLPEGLFDAPLREARENFERHYFRHHLRANSGNISRTSAEAGLERTHLYRKLKQLGIDASAFKPGSKGGPPDPAGGR</sequence>
<evidence type="ECO:0000256" key="6">
    <source>
        <dbReference type="PROSITE-ProRule" id="PRU00169"/>
    </source>
</evidence>
<organism evidence="9 10">
    <name type="scientific">Thiohalorhabdus methylotrophus</name>
    <dbReference type="NCBI Taxonomy" id="3242694"/>
    <lineage>
        <taxon>Bacteria</taxon>
        <taxon>Pseudomonadati</taxon>
        <taxon>Pseudomonadota</taxon>
        <taxon>Gammaproteobacteria</taxon>
        <taxon>Thiohalorhabdales</taxon>
        <taxon>Thiohalorhabdaceae</taxon>
        <taxon>Thiohalorhabdus</taxon>
    </lineage>
</organism>
<dbReference type="InterPro" id="IPR001789">
    <property type="entry name" value="Sig_transdc_resp-reg_receiver"/>
</dbReference>
<gene>
    <name evidence="9" type="ORF">ACERLL_00290</name>
</gene>
<evidence type="ECO:0000256" key="5">
    <source>
        <dbReference type="ARBA" id="ARBA00023163"/>
    </source>
</evidence>
<dbReference type="RefSeq" id="WP_373654055.1">
    <property type="nucleotide sequence ID" value="NZ_JBGUAW010000001.1"/>
</dbReference>
<dbReference type="PROSITE" id="PS50110">
    <property type="entry name" value="RESPONSE_REGULATORY"/>
    <property type="match status" value="1"/>
</dbReference>
<reference evidence="9 10" key="1">
    <citation type="submission" date="2024-08" db="EMBL/GenBank/DDBJ databases">
        <title>Whole-genome sequencing of halo(alkali)philic microorganisms from hypersaline lakes.</title>
        <authorList>
            <person name="Sorokin D.Y."/>
            <person name="Merkel A.Y."/>
            <person name="Messina E."/>
            <person name="Yakimov M."/>
        </authorList>
    </citation>
    <scope>NUCLEOTIDE SEQUENCE [LARGE SCALE GENOMIC DNA]</scope>
    <source>
        <strain evidence="9 10">Cl-TMA</strain>
    </source>
</reference>
<dbReference type="InterPro" id="IPR002197">
    <property type="entry name" value="HTH_Fis"/>
</dbReference>
<dbReference type="PROSITE" id="PS50045">
    <property type="entry name" value="SIGMA54_INTERACT_4"/>
    <property type="match status" value="1"/>
</dbReference>
<dbReference type="InterPro" id="IPR011006">
    <property type="entry name" value="CheY-like_superfamily"/>
</dbReference>
<dbReference type="SUPFAM" id="SSF52172">
    <property type="entry name" value="CheY-like"/>
    <property type="match status" value="1"/>
</dbReference>
<evidence type="ECO:0000313" key="10">
    <source>
        <dbReference type="Proteomes" id="UP001575181"/>
    </source>
</evidence>
<keyword evidence="1 6" id="KW-0597">Phosphoprotein</keyword>
<dbReference type="PANTHER" id="PTHR32071:SF17">
    <property type="entry name" value="TRANSCRIPTIONAL REGULATOR (NTRC FAMILY)"/>
    <property type="match status" value="1"/>
</dbReference>
<dbReference type="PANTHER" id="PTHR32071">
    <property type="entry name" value="TRANSCRIPTIONAL REGULATORY PROTEIN"/>
    <property type="match status" value="1"/>
</dbReference>
<comment type="caution">
    <text evidence="9">The sequence shown here is derived from an EMBL/GenBank/DDBJ whole genome shotgun (WGS) entry which is preliminary data.</text>
</comment>
<dbReference type="InterPro" id="IPR058031">
    <property type="entry name" value="AAA_lid_NorR"/>
</dbReference>